<evidence type="ECO:0000313" key="2">
    <source>
        <dbReference type="EMBL" id="CAD9057458.1"/>
    </source>
</evidence>
<gene>
    <name evidence="2" type="ORF">VBRA1451_LOCUS12524</name>
</gene>
<name>A0A7S1JXG2_9ALVE</name>
<accession>A0A7S1JXG2</accession>
<evidence type="ECO:0000256" key="1">
    <source>
        <dbReference type="SAM" id="SignalP"/>
    </source>
</evidence>
<proteinExistence type="predicted"/>
<protein>
    <submittedName>
        <fullName evidence="2">Uncharacterized protein</fullName>
    </submittedName>
</protein>
<sequence>MLSLTALVLLGLVGSAVCEDEWAEMDPTPPGDGSAPIVGVNISDTGGGGNLNITINFRDDVPPEIDTVVSANGVSLIPDDLVSDELLEDAILTLNGEGVPAKQECKEATPALAGFRLVNTKDPSQPEGQGELIKDSTTGFVVPAEMGLDFTFTAVPESPCVTAVQFLLFDKGTFIDWDTFRDPPYLEKAVKGSNAFKAFGAAGGNGGKPAAFARGAHEAIAGPGVFTLAAIPFNDETEGKDIEVTFEVSAGQQSEEFLEGPK</sequence>
<organism evidence="2">
    <name type="scientific">Vitrella brassicaformis</name>
    <dbReference type="NCBI Taxonomy" id="1169539"/>
    <lineage>
        <taxon>Eukaryota</taxon>
        <taxon>Sar</taxon>
        <taxon>Alveolata</taxon>
        <taxon>Colpodellida</taxon>
        <taxon>Vitrellaceae</taxon>
        <taxon>Vitrella</taxon>
    </lineage>
</organism>
<dbReference type="AlphaFoldDB" id="A0A7S1JXG2"/>
<feature type="signal peptide" evidence="1">
    <location>
        <begin position="1"/>
        <end position="18"/>
    </location>
</feature>
<keyword evidence="1" id="KW-0732">Signal</keyword>
<dbReference type="EMBL" id="HBGB01021681">
    <property type="protein sequence ID" value="CAD9057458.1"/>
    <property type="molecule type" value="Transcribed_RNA"/>
</dbReference>
<feature type="chain" id="PRO_5031041727" evidence="1">
    <location>
        <begin position="19"/>
        <end position="262"/>
    </location>
</feature>
<reference evidence="2" key="1">
    <citation type="submission" date="2021-01" db="EMBL/GenBank/DDBJ databases">
        <authorList>
            <person name="Corre E."/>
            <person name="Pelletier E."/>
            <person name="Niang G."/>
            <person name="Scheremetjew M."/>
            <person name="Finn R."/>
            <person name="Kale V."/>
            <person name="Holt S."/>
            <person name="Cochrane G."/>
            <person name="Meng A."/>
            <person name="Brown T."/>
            <person name="Cohen L."/>
        </authorList>
    </citation>
    <scope>NUCLEOTIDE SEQUENCE</scope>
    <source>
        <strain evidence="2">CCMP3346</strain>
    </source>
</reference>